<feature type="domain" description="Glycosyl-hydrolase family 116 catalytic region" evidence="1">
    <location>
        <begin position="102"/>
        <end position="188"/>
    </location>
</feature>
<dbReference type="InParanoid" id="K0IM83"/>
<organism evidence="2 3">
    <name type="scientific">Nitrososphaera gargensis (strain Ga9.2)</name>
    <dbReference type="NCBI Taxonomy" id="1237085"/>
    <lineage>
        <taxon>Archaea</taxon>
        <taxon>Nitrososphaerota</taxon>
        <taxon>Nitrososphaeria</taxon>
        <taxon>Nitrososphaerales</taxon>
        <taxon>Nitrososphaeraceae</taxon>
        <taxon>Nitrososphaera</taxon>
    </lineage>
</organism>
<dbReference type="HOGENOM" id="CLU_1431689_0_0_2"/>
<reference evidence="2 3" key="1">
    <citation type="journal article" date="2012" name="Environ. Microbiol.">
        <title>The genome of the ammonia-oxidizing Candidatus Nitrososphaera gargensis: insights into metabolic versatility and environmental adaptations.</title>
        <authorList>
            <person name="Spang A."/>
            <person name="Poehlein A."/>
            <person name="Offre P."/>
            <person name="Zumbragel S."/>
            <person name="Haider S."/>
            <person name="Rychlik N."/>
            <person name="Nowka B."/>
            <person name="Schmeisser C."/>
            <person name="Lebedeva E.V."/>
            <person name="Rattei T."/>
            <person name="Bohm C."/>
            <person name="Schmid M."/>
            <person name="Galushko A."/>
            <person name="Hatzenpichler R."/>
            <person name="Weinmaier T."/>
            <person name="Daniel R."/>
            <person name="Schleper C."/>
            <person name="Spieck E."/>
            <person name="Streit W."/>
            <person name="Wagner M."/>
        </authorList>
    </citation>
    <scope>NUCLEOTIDE SEQUENCE [LARGE SCALE GENOMIC DNA]</scope>
    <source>
        <strain evidence="3">Ga9.2</strain>
    </source>
</reference>
<dbReference type="BioCyc" id="CNIT1237085:G1324-694-MONOMER"/>
<keyword evidence="3" id="KW-1185">Reference proteome</keyword>
<dbReference type="GO" id="GO:0005975">
    <property type="term" value="P:carbohydrate metabolic process"/>
    <property type="evidence" value="ECO:0007669"/>
    <property type="project" value="InterPro"/>
</dbReference>
<dbReference type="KEGG" id="nga:Ngar_c06960"/>
<proteinExistence type="predicted"/>
<protein>
    <recommendedName>
        <fullName evidence="1">Glycosyl-hydrolase family 116 catalytic region domain-containing protein</fullName>
    </recommendedName>
</protein>
<dbReference type="Pfam" id="PF04685">
    <property type="entry name" value="DUF608"/>
    <property type="match status" value="1"/>
</dbReference>
<accession>K0IM83</accession>
<dbReference type="Gene3D" id="1.50.10.10">
    <property type="match status" value="1"/>
</dbReference>
<dbReference type="AlphaFoldDB" id="K0IM83"/>
<dbReference type="EMBL" id="CP002408">
    <property type="protein sequence ID" value="AFU57639.1"/>
    <property type="molecule type" value="Genomic_DNA"/>
</dbReference>
<dbReference type="InterPro" id="IPR012341">
    <property type="entry name" value="6hp_glycosidase-like_sf"/>
</dbReference>
<evidence type="ECO:0000313" key="3">
    <source>
        <dbReference type="Proteomes" id="UP000008037"/>
    </source>
</evidence>
<dbReference type="GO" id="GO:0004553">
    <property type="term" value="F:hydrolase activity, hydrolyzing O-glycosyl compounds"/>
    <property type="evidence" value="ECO:0007669"/>
    <property type="project" value="InterPro"/>
</dbReference>
<dbReference type="InterPro" id="IPR006775">
    <property type="entry name" value="GH116_catalytic"/>
</dbReference>
<dbReference type="SUPFAM" id="SSF48208">
    <property type="entry name" value="Six-hairpin glycosidases"/>
    <property type="match status" value="1"/>
</dbReference>
<gene>
    <name evidence="2" type="ordered locus">Ngar_c06960</name>
</gene>
<evidence type="ECO:0000259" key="1">
    <source>
        <dbReference type="Pfam" id="PF04685"/>
    </source>
</evidence>
<dbReference type="Proteomes" id="UP000008037">
    <property type="component" value="Chromosome"/>
</dbReference>
<evidence type="ECO:0000313" key="2">
    <source>
        <dbReference type="EMBL" id="AFU57639.1"/>
    </source>
</evidence>
<sequence length="189" mass="21088">MKFMSEEAKEDKQKEFAGVLPTTIYQAGFSEVYDQNPDIDSTALMISTTARILNRALKKIATSPVTDPTSISTIASEHSADYVHDLLLKLGITDPTKAIDFLVPRMLLAVDYLAKRDIDSDGLLEQNHNEDWMDTVLRAGKIVYSQACWILTLKNLAALLVTVDRQDAADKIRNMADKAIQAVEDKLWS</sequence>
<dbReference type="InterPro" id="IPR008928">
    <property type="entry name" value="6-hairpin_glycosidase_sf"/>
</dbReference>
<name>K0IM83_NITGG</name>